<organism evidence="1">
    <name type="scientific">marine metagenome</name>
    <dbReference type="NCBI Taxonomy" id="408172"/>
    <lineage>
        <taxon>unclassified sequences</taxon>
        <taxon>metagenomes</taxon>
        <taxon>ecological metagenomes</taxon>
    </lineage>
</organism>
<gene>
    <name evidence="1" type="ORF">METZ01_LOCUS232899</name>
</gene>
<reference evidence="1" key="1">
    <citation type="submission" date="2018-05" db="EMBL/GenBank/DDBJ databases">
        <authorList>
            <person name="Lanie J.A."/>
            <person name="Ng W.-L."/>
            <person name="Kazmierczak K.M."/>
            <person name="Andrzejewski T.M."/>
            <person name="Davidsen T.M."/>
            <person name="Wayne K.J."/>
            <person name="Tettelin H."/>
            <person name="Glass J.I."/>
            <person name="Rusch D."/>
            <person name="Podicherti R."/>
            <person name="Tsui H.-C.T."/>
            <person name="Winkler M.E."/>
        </authorList>
    </citation>
    <scope>NUCLEOTIDE SEQUENCE</scope>
</reference>
<accession>A0A382GYX2</accession>
<dbReference type="AlphaFoldDB" id="A0A382GYX2"/>
<protein>
    <submittedName>
        <fullName evidence="1">Uncharacterized protein</fullName>
    </submittedName>
</protein>
<dbReference type="EMBL" id="UINC01058131">
    <property type="protein sequence ID" value="SVB80045.1"/>
    <property type="molecule type" value="Genomic_DNA"/>
</dbReference>
<evidence type="ECO:0000313" key="1">
    <source>
        <dbReference type="EMBL" id="SVB80045.1"/>
    </source>
</evidence>
<sequence length="26" mass="3353">MKWYRYIVERNRRANEKDECKDYTGQ</sequence>
<proteinExistence type="predicted"/>
<name>A0A382GYX2_9ZZZZ</name>